<dbReference type="AlphaFoldDB" id="A0A645F0E3"/>
<evidence type="ECO:0000313" key="1">
    <source>
        <dbReference type="EMBL" id="MPN07775.1"/>
    </source>
</evidence>
<proteinExistence type="predicted"/>
<comment type="caution">
    <text evidence="1">The sequence shown here is derived from an EMBL/GenBank/DDBJ whole genome shotgun (WGS) entry which is preliminary data.</text>
</comment>
<organism evidence="1">
    <name type="scientific">bioreactor metagenome</name>
    <dbReference type="NCBI Taxonomy" id="1076179"/>
    <lineage>
        <taxon>unclassified sequences</taxon>
        <taxon>metagenomes</taxon>
        <taxon>ecological metagenomes</taxon>
    </lineage>
</organism>
<reference evidence="1" key="1">
    <citation type="submission" date="2019-08" db="EMBL/GenBank/DDBJ databases">
        <authorList>
            <person name="Kucharzyk K."/>
            <person name="Murdoch R.W."/>
            <person name="Higgins S."/>
            <person name="Loffler F."/>
        </authorList>
    </citation>
    <scope>NUCLEOTIDE SEQUENCE</scope>
</reference>
<name>A0A645F0E3_9ZZZZ</name>
<sequence length="47" mass="5379">MRDIGKKVQTDTVDFFDAFLFVFLPECFSFFSPSFGHMTVEIEAGSH</sequence>
<gene>
    <name evidence="1" type="ORF">SDC9_155047</name>
</gene>
<protein>
    <submittedName>
        <fullName evidence="1">Uncharacterized protein</fullName>
    </submittedName>
</protein>
<dbReference type="EMBL" id="VSSQ01053782">
    <property type="protein sequence ID" value="MPN07775.1"/>
    <property type="molecule type" value="Genomic_DNA"/>
</dbReference>
<accession>A0A645F0E3</accession>